<feature type="transmembrane region" description="Helical" evidence="4">
    <location>
        <begin position="422"/>
        <end position="440"/>
    </location>
</feature>
<reference evidence="6 7" key="1">
    <citation type="journal article" date="2009" name="Stand. Genomic Sci.">
        <title>Complete genome sequence of Beutenbergia cavernae type strain (HKI 0122).</title>
        <authorList>
            <person name="Land M."/>
            <person name="Pukall R."/>
            <person name="Abt B."/>
            <person name="Goker M."/>
            <person name="Rohde M."/>
            <person name="Glavina Del Rio T."/>
            <person name="Tice H."/>
            <person name="Copeland A."/>
            <person name="Cheng J.F."/>
            <person name="Lucas S."/>
            <person name="Chen F."/>
            <person name="Nolan M."/>
            <person name="Bruce D."/>
            <person name="Goodwin L."/>
            <person name="Pitluck S."/>
            <person name="Ivanova N."/>
            <person name="Mavromatis K."/>
            <person name="Ovchinnikova G."/>
            <person name="Pati A."/>
            <person name="Chen A."/>
            <person name="Palaniappan K."/>
            <person name="Hauser L."/>
            <person name="Chang Y.J."/>
            <person name="Jefferies C.C."/>
            <person name="Saunders E."/>
            <person name="Brettin T."/>
            <person name="Detter J.C."/>
            <person name="Han C."/>
            <person name="Chain P."/>
            <person name="Bristow J."/>
            <person name="Eisen J.A."/>
            <person name="Markowitz V."/>
            <person name="Hugenholtz P."/>
            <person name="Kyrpides N.C."/>
            <person name="Klenk H.P."/>
            <person name="Lapidus A."/>
        </authorList>
    </citation>
    <scope>NUCLEOTIDE SEQUENCE [LARGE SCALE GENOMIC DNA]</scope>
    <source>
        <strain evidence="7">ATCC BAA-8 / DSM 12333 / NBRC 16432</strain>
    </source>
</reference>
<dbReference type="SUPFAM" id="SSF53448">
    <property type="entry name" value="Nucleotide-diphospho-sugar transferases"/>
    <property type="match status" value="1"/>
</dbReference>
<keyword evidence="3 6" id="KW-0808">Transferase</keyword>
<dbReference type="RefSeq" id="WP_012726026.1">
    <property type="nucleotide sequence ID" value="NC_012669.1"/>
</dbReference>
<dbReference type="InterPro" id="IPR001173">
    <property type="entry name" value="Glyco_trans_2-like"/>
</dbReference>
<dbReference type="EMBL" id="CP001618">
    <property type="protein sequence ID" value="ACQ79246.1"/>
    <property type="molecule type" value="Genomic_DNA"/>
</dbReference>
<dbReference type="eggNOG" id="COG1215">
    <property type="taxonomic scope" value="Bacteria"/>
</dbReference>
<evidence type="ECO:0000256" key="1">
    <source>
        <dbReference type="ARBA" id="ARBA00006739"/>
    </source>
</evidence>
<gene>
    <name evidence="6" type="ordered locus">Bcav_0985</name>
</gene>
<organism evidence="6 7">
    <name type="scientific">Beutenbergia cavernae (strain ATCC BAA-8 / DSM 12333 / CCUG 43141 / JCM 11478 / NBRC 16432 / NCIMB 13614 / HKI 0122)</name>
    <dbReference type="NCBI Taxonomy" id="471853"/>
    <lineage>
        <taxon>Bacteria</taxon>
        <taxon>Bacillati</taxon>
        <taxon>Actinomycetota</taxon>
        <taxon>Actinomycetes</taxon>
        <taxon>Micrococcales</taxon>
        <taxon>Beutenbergiaceae</taxon>
        <taxon>Beutenbergia</taxon>
    </lineage>
</organism>
<dbReference type="Proteomes" id="UP000007962">
    <property type="component" value="Chromosome"/>
</dbReference>
<keyword evidence="4" id="KW-1133">Transmembrane helix</keyword>
<sequence length="482" mass="53040">MTTVLDAATTAERLFGSELDRFTFGSSEIVIEPSRTTTTIGCVIPAYNEAGTIKRVLKALLAQTRLPDVIHVIVNNTTDKTFKIARRFAGEHSVTRRGTQQTTRVFVHDLGRVPDKKVGALNYGFRLVRGADYLLGVDGDTVLAKDAVARLEEEMTADPRIGGISAVYTVDNTRAPGPVASFLLTGQRAQFAAFNLHNMVRGRNMAVLGGQASLFRMAALEHVMVANHQGTPWVSDSEVEDSLLSLQIKNLGYSTKISATARAEVGGMETLRALDGQQVKWNYGAIDLMWPGQRGDTRGQPFHPNLRVRWLENVSMLVNVLTRLAFVLLLAGSLSIDAWVFSPVWLVPPLASVALNLRTALSMRRPNWRDVLFALTLVPAEVYMWIQVGHFVRAWAKFLSAARTDNWAAQARAEGGRGWGHLAPYATGAFVLVAVVWLWTTLPVGVQSTVLGLGWPVLGLVTVLQVLVMVRRLVRRQYGFRA</sequence>
<dbReference type="Pfam" id="PF00535">
    <property type="entry name" value="Glycos_transf_2"/>
    <property type="match status" value="1"/>
</dbReference>
<feature type="domain" description="Glycosyltransferase 2-like" evidence="5">
    <location>
        <begin position="43"/>
        <end position="222"/>
    </location>
</feature>
<evidence type="ECO:0000256" key="3">
    <source>
        <dbReference type="ARBA" id="ARBA00022679"/>
    </source>
</evidence>
<dbReference type="CDD" id="cd06423">
    <property type="entry name" value="CESA_like"/>
    <property type="match status" value="1"/>
</dbReference>
<keyword evidence="4" id="KW-0812">Transmembrane</keyword>
<dbReference type="AlphaFoldDB" id="C5C060"/>
<dbReference type="GO" id="GO:0016757">
    <property type="term" value="F:glycosyltransferase activity"/>
    <property type="evidence" value="ECO:0007669"/>
    <property type="project" value="UniProtKB-KW"/>
</dbReference>
<evidence type="ECO:0000313" key="7">
    <source>
        <dbReference type="Proteomes" id="UP000007962"/>
    </source>
</evidence>
<dbReference type="OrthoDB" id="9797391at2"/>
<dbReference type="InterPro" id="IPR029044">
    <property type="entry name" value="Nucleotide-diphossugar_trans"/>
</dbReference>
<keyword evidence="2" id="KW-0328">Glycosyltransferase</keyword>
<keyword evidence="4" id="KW-0472">Membrane</keyword>
<evidence type="ECO:0000259" key="5">
    <source>
        <dbReference type="Pfam" id="PF00535"/>
    </source>
</evidence>
<feature type="transmembrane region" description="Helical" evidence="4">
    <location>
        <begin position="452"/>
        <end position="474"/>
    </location>
</feature>
<evidence type="ECO:0000313" key="6">
    <source>
        <dbReference type="EMBL" id="ACQ79246.1"/>
    </source>
</evidence>
<dbReference type="Gene3D" id="3.90.550.10">
    <property type="entry name" value="Spore Coat Polysaccharide Biosynthesis Protein SpsA, Chain A"/>
    <property type="match status" value="1"/>
</dbReference>
<dbReference type="PANTHER" id="PTHR43630">
    <property type="entry name" value="POLY-BETA-1,6-N-ACETYL-D-GLUCOSAMINE SYNTHASE"/>
    <property type="match status" value="1"/>
</dbReference>
<dbReference type="HOGENOM" id="CLU_040921_1_0_11"/>
<comment type="similarity">
    <text evidence="1">Belongs to the glycosyltransferase 2 family.</text>
</comment>
<keyword evidence="7" id="KW-1185">Reference proteome</keyword>
<dbReference type="PANTHER" id="PTHR43630:SF1">
    <property type="entry name" value="POLY-BETA-1,6-N-ACETYL-D-GLUCOSAMINE SYNTHASE"/>
    <property type="match status" value="1"/>
</dbReference>
<protein>
    <submittedName>
        <fullName evidence="6">Glycosyl transferase family 2</fullName>
    </submittedName>
</protein>
<dbReference type="KEGG" id="bcv:Bcav_0985"/>
<accession>C5C060</accession>
<evidence type="ECO:0000256" key="4">
    <source>
        <dbReference type="SAM" id="Phobius"/>
    </source>
</evidence>
<dbReference type="CAZy" id="GT2">
    <property type="family name" value="Glycosyltransferase Family 2"/>
</dbReference>
<evidence type="ECO:0000256" key="2">
    <source>
        <dbReference type="ARBA" id="ARBA00022676"/>
    </source>
</evidence>
<name>C5C060_BEUC1</name>
<dbReference type="STRING" id="471853.Bcav_0985"/>
<proteinExistence type="inferred from homology"/>